<dbReference type="Pfam" id="PF08708">
    <property type="entry name" value="PriCT_1"/>
    <property type="match status" value="1"/>
</dbReference>
<dbReference type="SMART" id="SM00943">
    <property type="entry name" value="Prim-Pol"/>
    <property type="match status" value="1"/>
</dbReference>
<evidence type="ECO:0000259" key="1">
    <source>
        <dbReference type="SMART" id="SM00942"/>
    </source>
</evidence>
<feature type="domain" description="Primase C-terminal 1" evidence="1">
    <location>
        <begin position="193"/>
        <end position="258"/>
    </location>
</feature>
<reference evidence="3 4" key="1">
    <citation type="submission" date="2016-02" db="EMBL/GenBank/DDBJ databases">
        <authorList>
            <consortium name="Pathogen Informatics"/>
        </authorList>
    </citation>
    <scope>NUCLEOTIDE SEQUENCE [LARGE SCALE GENOMIC DNA]</scope>
    <source>
        <strain evidence="3 4">LSS99</strain>
    </source>
</reference>
<dbReference type="Pfam" id="PF09250">
    <property type="entry name" value="Prim-Pol"/>
    <property type="match status" value="1"/>
</dbReference>
<dbReference type="SUPFAM" id="SSF56747">
    <property type="entry name" value="Prim-pol domain"/>
    <property type="match status" value="1"/>
</dbReference>
<dbReference type="RefSeq" id="WP_061767952.1">
    <property type="nucleotide sequence ID" value="NZ_FIIX01000078.1"/>
</dbReference>
<dbReference type="EMBL" id="FIIX01000078">
    <property type="protein sequence ID" value="CYW35791.1"/>
    <property type="molecule type" value="Genomic_DNA"/>
</dbReference>
<dbReference type="SMART" id="SM00942">
    <property type="entry name" value="PriCT_1"/>
    <property type="match status" value="1"/>
</dbReference>
<evidence type="ECO:0000313" key="3">
    <source>
        <dbReference type="EMBL" id="CYW35791.1"/>
    </source>
</evidence>
<accession>A0A0Z8NY97</accession>
<evidence type="ECO:0000259" key="2">
    <source>
        <dbReference type="SMART" id="SM00943"/>
    </source>
</evidence>
<dbReference type="AlphaFoldDB" id="A0A0Z8NY97"/>
<feature type="domain" description="DNA primase/polymerase bifunctional N-terminal" evidence="2">
    <location>
        <begin position="8"/>
        <end position="160"/>
    </location>
</feature>
<protein>
    <submittedName>
        <fullName evidence="3">Phage protein</fullName>
    </submittedName>
</protein>
<dbReference type="Proteomes" id="UP000073388">
    <property type="component" value="Unassembled WGS sequence"/>
</dbReference>
<evidence type="ECO:0000313" key="4">
    <source>
        <dbReference type="Proteomes" id="UP000073388"/>
    </source>
</evidence>
<dbReference type="Gene3D" id="3.30.720.160">
    <property type="entry name" value="Bifunctional DNA primase/polymerase, N-terminal"/>
    <property type="match status" value="1"/>
</dbReference>
<name>A0A0Z8NY97_STRSU</name>
<proteinExistence type="predicted"/>
<dbReference type="InterPro" id="IPR015330">
    <property type="entry name" value="DNA_primase/pol_bifunc_N"/>
</dbReference>
<dbReference type="CDD" id="cd04859">
    <property type="entry name" value="Prim_Pol"/>
    <property type="match status" value="1"/>
</dbReference>
<gene>
    <name evidence="3" type="ORF">ERS132461_02143</name>
</gene>
<organism evidence="3 4">
    <name type="scientific">Streptococcus suis</name>
    <dbReference type="NCBI Taxonomy" id="1307"/>
    <lineage>
        <taxon>Bacteria</taxon>
        <taxon>Bacillati</taxon>
        <taxon>Bacillota</taxon>
        <taxon>Bacilli</taxon>
        <taxon>Lactobacillales</taxon>
        <taxon>Streptococcaceae</taxon>
        <taxon>Streptococcus</taxon>
    </lineage>
</organism>
<sequence length="268" mass="30283">MAGMVEYALHYARLGFSVIPIDKKSKRAITAYKDKTFSELEIKRLWRDNPDANIAVKTTDFFVIDIDVRDDVDGYSSFEEWELKQYIPATLQATTPSGGRHIFLKKPKGVQISQDIKVRPGIDIKAHPNNYVLVAPSNNPKGKYVWDQSVEEMAEAPMELLDILQAEKKPSKNNFITKYNPEYSSKTAKLFEQIVFGLGDEGGRNNNLASLIGGLLIRGVDEEAAYMLAKIANHYTPSPLSQQEVDRTFESMLRKELDRRSGIGYSED</sequence>
<dbReference type="InterPro" id="IPR014820">
    <property type="entry name" value="PriCT_1"/>
</dbReference>